<reference evidence="1" key="1">
    <citation type="submission" date="2018-02" db="EMBL/GenBank/DDBJ databases">
        <authorList>
            <person name="Vasarhelyi B.M."/>
            <person name="Deshmukh S."/>
            <person name="Balint B."/>
            <person name="Kukolya J."/>
        </authorList>
    </citation>
    <scope>NUCLEOTIDE SEQUENCE</scope>
    <source>
        <strain evidence="1">KB22</strain>
    </source>
</reference>
<comment type="caution">
    <text evidence="1">The sequence shown here is derived from an EMBL/GenBank/DDBJ whole genome shotgun (WGS) entry which is preliminary data.</text>
</comment>
<dbReference type="EMBL" id="PRDK01000003">
    <property type="protein sequence ID" value="MBE8713123.1"/>
    <property type="molecule type" value="Genomic_DNA"/>
</dbReference>
<dbReference type="Proteomes" id="UP000616201">
    <property type="component" value="Unassembled WGS sequence"/>
</dbReference>
<gene>
    <name evidence="1" type="ORF">C4F49_05485</name>
</gene>
<protein>
    <submittedName>
        <fullName evidence="1">Uncharacterized protein</fullName>
    </submittedName>
</protein>
<proteinExistence type="predicted"/>
<dbReference type="AlphaFoldDB" id="A0A928UUG0"/>
<organism evidence="1 2">
    <name type="scientific">Sphingobacterium hungaricum</name>
    <dbReference type="NCBI Taxonomy" id="2082723"/>
    <lineage>
        <taxon>Bacteria</taxon>
        <taxon>Pseudomonadati</taxon>
        <taxon>Bacteroidota</taxon>
        <taxon>Sphingobacteriia</taxon>
        <taxon>Sphingobacteriales</taxon>
        <taxon>Sphingobacteriaceae</taxon>
        <taxon>Sphingobacterium</taxon>
    </lineage>
</organism>
<keyword evidence="2" id="KW-1185">Reference proteome</keyword>
<accession>A0A928UUG0</accession>
<evidence type="ECO:0000313" key="1">
    <source>
        <dbReference type="EMBL" id="MBE8713123.1"/>
    </source>
</evidence>
<name>A0A928UUG0_9SPHI</name>
<sequence length="152" mass="17415">MNSNMNLQSILNIVYLNKDGDNLLSDATIKRYDRNRIKLFYILHGEKTLVNNVWSKIPNGFLVVEDNPCRLEVLFNIGAKEDLVEIKDGVETGVSNTIIEINDTIIDKVKLEWEKSSTYLLITKAWYNGFLVYDVKNNINGLKGMDGFVVQR</sequence>
<evidence type="ECO:0000313" key="2">
    <source>
        <dbReference type="Proteomes" id="UP000616201"/>
    </source>
</evidence>